<proteinExistence type="predicted"/>
<evidence type="ECO:0000313" key="1">
    <source>
        <dbReference type="EMBL" id="QHT77655.1"/>
    </source>
</evidence>
<dbReference type="NCBIfam" id="NF041384">
    <property type="entry name" value="YHS_seleno_dom"/>
    <property type="match status" value="1"/>
</dbReference>
<sequence>MIEKYLIIIPIITFALFTSISIVNNYRTINLSTTCASCPDNLPKCSQTDNYVLGGLDVIPYFYNETYKGERGSDTIYSTYNGFNYLFTTVENKAMFDANPEQYQPQYGGYCAWGVAGEFCPEYPWSVECLGPSGNWQHGTILSEKLYFFLYEEAKEKFMANTEYNIESGDERWLNWFSTIDEKMNTDCYITE</sequence>
<name>A0A6C0HBZ6_9ZZZZ</name>
<dbReference type="EMBL" id="MN739920">
    <property type="protein sequence ID" value="QHT77655.1"/>
    <property type="molecule type" value="Genomic_DNA"/>
</dbReference>
<dbReference type="AlphaFoldDB" id="A0A6C0HBZ6"/>
<organism evidence="1">
    <name type="scientific">viral metagenome</name>
    <dbReference type="NCBI Taxonomy" id="1070528"/>
    <lineage>
        <taxon>unclassified sequences</taxon>
        <taxon>metagenomes</taxon>
        <taxon>organismal metagenomes</taxon>
    </lineage>
</organism>
<reference evidence="1" key="1">
    <citation type="journal article" date="2020" name="Nature">
        <title>Giant virus diversity and host interactions through global metagenomics.</title>
        <authorList>
            <person name="Schulz F."/>
            <person name="Roux S."/>
            <person name="Paez-Espino D."/>
            <person name="Jungbluth S."/>
            <person name="Walsh D.A."/>
            <person name="Denef V.J."/>
            <person name="McMahon K.D."/>
            <person name="Konstantinidis K.T."/>
            <person name="Eloe-Fadrosh E.A."/>
            <person name="Kyrpides N.C."/>
            <person name="Woyke T."/>
        </authorList>
    </citation>
    <scope>NUCLEOTIDE SEQUENCE</scope>
    <source>
        <strain evidence="1">GVMAG-M-3300023179-90</strain>
    </source>
</reference>
<protein>
    <recommendedName>
        <fullName evidence="2">YHS domain-containing protein</fullName>
    </recommendedName>
</protein>
<evidence type="ECO:0008006" key="2">
    <source>
        <dbReference type="Google" id="ProtNLM"/>
    </source>
</evidence>
<accession>A0A6C0HBZ6</accession>